<keyword evidence="2" id="KW-1185">Reference proteome</keyword>
<sequence length="67" mass="7697">IELFERFGMQNQIQLQSQFLTPTTTLTPPVSPLSYYEPADFAISTEIPADWSTIPQFTQSIIPDRDY</sequence>
<dbReference type="Proteomes" id="UP000789375">
    <property type="component" value="Unassembled WGS sequence"/>
</dbReference>
<organism evidence="1 2">
    <name type="scientific">Funneliformis mosseae</name>
    <name type="common">Endomycorrhizal fungus</name>
    <name type="synonym">Glomus mosseae</name>
    <dbReference type="NCBI Taxonomy" id="27381"/>
    <lineage>
        <taxon>Eukaryota</taxon>
        <taxon>Fungi</taxon>
        <taxon>Fungi incertae sedis</taxon>
        <taxon>Mucoromycota</taxon>
        <taxon>Glomeromycotina</taxon>
        <taxon>Glomeromycetes</taxon>
        <taxon>Glomerales</taxon>
        <taxon>Glomeraceae</taxon>
        <taxon>Funneliformis</taxon>
    </lineage>
</organism>
<dbReference type="EMBL" id="CAJVPP010001853">
    <property type="protein sequence ID" value="CAG8576051.1"/>
    <property type="molecule type" value="Genomic_DNA"/>
</dbReference>
<evidence type="ECO:0000313" key="1">
    <source>
        <dbReference type="EMBL" id="CAG8576051.1"/>
    </source>
</evidence>
<feature type="non-terminal residue" evidence="1">
    <location>
        <position position="1"/>
    </location>
</feature>
<name>A0A9N9G492_FUNMO</name>
<accession>A0A9N9G492</accession>
<comment type="caution">
    <text evidence="1">The sequence shown here is derived from an EMBL/GenBank/DDBJ whole genome shotgun (WGS) entry which is preliminary data.</text>
</comment>
<evidence type="ECO:0000313" key="2">
    <source>
        <dbReference type="Proteomes" id="UP000789375"/>
    </source>
</evidence>
<protein>
    <submittedName>
        <fullName evidence="1">16659_t:CDS:1</fullName>
    </submittedName>
</protein>
<dbReference type="AlphaFoldDB" id="A0A9N9G492"/>
<proteinExistence type="predicted"/>
<reference evidence="1" key="1">
    <citation type="submission" date="2021-06" db="EMBL/GenBank/DDBJ databases">
        <authorList>
            <person name="Kallberg Y."/>
            <person name="Tangrot J."/>
            <person name="Rosling A."/>
        </authorList>
    </citation>
    <scope>NUCLEOTIDE SEQUENCE</scope>
    <source>
        <strain evidence="1">87-6 pot B 2015</strain>
    </source>
</reference>
<gene>
    <name evidence="1" type="ORF">FMOSSE_LOCUS7704</name>
</gene>